<dbReference type="GO" id="GO:0004812">
    <property type="term" value="F:aminoacyl-tRNA ligase activity"/>
    <property type="evidence" value="ECO:0007669"/>
    <property type="project" value="InterPro"/>
</dbReference>
<evidence type="ECO:0000313" key="6">
    <source>
        <dbReference type="EMBL" id="BBP91148.1"/>
    </source>
</evidence>
<dbReference type="Gene3D" id="3.30.930.10">
    <property type="entry name" value="Bira Bifunctional Protein, Domain 2"/>
    <property type="match status" value="1"/>
</dbReference>
<organism evidence="6 7">
    <name type="scientific">Bacillus safensis</name>
    <dbReference type="NCBI Taxonomy" id="561879"/>
    <lineage>
        <taxon>Bacteria</taxon>
        <taxon>Bacillati</taxon>
        <taxon>Bacillota</taxon>
        <taxon>Bacilli</taxon>
        <taxon>Bacillales</taxon>
        <taxon>Bacillaceae</taxon>
        <taxon>Bacillus</taxon>
    </lineage>
</organism>
<evidence type="ECO:0000256" key="3">
    <source>
        <dbReference type="ARBA" id="ARBA00022840"/>
    </source>
</evidence>
<gene>
    <name evidence="6" type="ORF">BsIDN1_47660</name>
</gene>
<sequence>MAKKAEGTELKGPIAKFFDEAKQAELKEQLQVEEGDLLLFVADKTSVVHDALGALRLKLGKELGLIDESVFNFLWVVDWPLLEKR</sequence>
<dbReference type="GO" id="GO:0016740">
    <property type="term" value="F:transferase activity"/>
    <property type="evidence" value="ECO:0007669"/>
    <property type="project" value="UniProtKB-ARBA"/>
</dbReference>
<dbReference type="GO" id="GO:0005524">
    <property type="term" value="F:ATP binding"/>
    <property type="evidence" value="ECO:0007669"/>
    <property type="project" value="UniProtKB-KW"/>
</dbReference>
<keyword evidence="2" id="KW-0547">Nucleotide-binding</keyword>
<proteinExistence type="predicted"/>
<feature type="domain" description="GAD" evidence="5">
    <location>
        <begin position="4"/>
        <end position="52"/>
    </location>
</feature>
<dbReference type="AlphaFoldDB" id="A0A5S9MDT1"/>
<name>A0A5S9MDT1_BACIA</name>
<dbReference type="Gene3D" id="3.30.1360.30">
    <property type="entry name" value="GAD-like domain"/>
    <property type="match status" value="1"/>
</dbReference>
<dbReference type="SUPFAM" id="SSF55261">
    <property type="entry name" value="GAD domain-like"/>
    <property type="match status" value="1"/>
</dbReference>
<keyword evidence="3" id="KW-0067">ATP-binding</keyword>
<dbReference type="Pfam" id="PF02938">
    <property type="entry name" value="GAD"/>
    <property type="match status" value="1"/>
</dbReference>
<dbReference type="GO" id="GO:0005737">
    <property type="term" value="C:cytoplasm"/>
    <property type="evidence" value="ECO:0007669"/>
    <property type="project" value="InterPro"/>
</dbReference>
<dbReference type="EMBL" id="AP021906">
    <property type="protein sequence ID" value="BBP91148.1"/>
    <property type="molecule type" value="Genomic_DNA"/>
</dbReference>
<dbReference type="GO" id="GO:0006412">
    <property type="term" value="P:translation"/>
    <property type="evidence" value="ECO:0007669"/>
    <property type="project" value="UniProtKB-KW"/>
</dbReference>
<dbReference type="InterPro" id="IPR029351">
    <property type="entry name" value="GAD_dom"/>
</dbReference>
<evidence type="ECO:0000256" key="2">
    <source>
        <dbReference type="ARBA" id="ARBA00022741"/>
    </source>
</evidence>
<accession>A0A5S9MDT1</accession>
<dbReference type="InterPro" id="IPR045864">
    <property type="entry name" value="aa-tRNA-synth_II/BPL/LPL"/>
</dbReference>
<keyword evidence="1" id="KW-0436">Ligase</keyword>
<dbReference type="GO" id="GO:0140096">
    <property type="term" value="F:catalytic activity, acting on a protein"/>
    <property type="evidence" value="ECO:0007669"/>
    <property type="project" value="UniProtKB-ARBA"/>
</dbReference>
<dbReference type="InterPro" id="IPR004115">
    <property type="entry name" value="GAD-like_sf"/>
</dbReference>
<evidence type="ECO:0000313" key="7">
    <source>
        <dbReference type="Proteomes" id="UP000464658"/>
    </source>
</evidence>
<evidence type="ECO:0000256" key="4">
    <source>
        <dbReference type="ARBA" id="ARBA00022917"/>
    </source>
</evidence>
<reference evidence="6 7" key="1">
    <citation type="submission" date="2019-12" db="EMBL/GenBank/DDBJ databases">
        <title>Full genome sequence of a Bacillus safensis strain isolated from commercially available natto in Indonesia.</title>
        <authorList>
            <person name="Yoshida M."/>
            <person name="Uomi M."/>
            <person name="Waturangi D."/>
            <person name="Ekaputri J.J."/>
            <person name="Setiamarga D.H.E."/>
        </authorList>
    </citation>
    <scope>NUCLEOTIDE SEQUENCE [LARGE SCALE GENOMIC DNA]</scope>
    <source>
        <strain evidence="6 7">IDN1</strain>
    </source>
</reference>
<evidence type="ECO:0000259" key="5">
    <source>
        <dbReference type="Pfam" id="PF02938"/>
    </source>
</evidence>
<keyword evidence="4" id="KW-0648">Protein biosynthesis</keyword>
<dbReference type="Proteomes" id="UP000464658">
    <property type="component" value="Chromosome"/>
</dbReference>
<protein>
    <recommendedName>
        <fullName evidence="5">GAD domain-containing protein</fullName>
    </recommendedName>
</protein>
<evidence type="ECO:0000256" key="1">
    <source>
        <dbReference type="ARBA" id="ARBA00022598"/>
    </source>
</evidence>